<organism evidence="1 2">
    <name type="scientific">Candidatus Endobugula sertula</name>
    <name type="common">Bugula neritina bacterial symbiont</name>
    <dbReference type="NCBI Taxonomy" id="62101"/>
    <lineage>
        <taxon>Bacteria</taxon>
        <taxon>Pseudomonadati</taxon>
        <taxon>Pseudomonadota</taxon>
        <taxon>Gammaproteobacteria</taxon>
        <taxon>Cellvibrionales</taxon>
        <taxon>Cellvibrionaceae</taxon>
        <taxon>Candidatus Endobugula</taxon>
    </lineage>
</organism>
<evidence type="ECO:0000313" key="2">
    <source>
        <dbReference type="Proteomes" id="UP000242502"/>
    </source>
</evidence>
<dbReference type="AlphaFoldDB" id="A0A1D2QPL6"/>
<proteinExistence type="predicted"/>
<sequence>MKKVTFPTLTLTPSKVTGKDPRINNLAAAPQLKYFSRESLPTTTSYTIHQPVRRKRWVCTEERNNIFGDIFGEDFEDHAKEAACDMIAHAHELRPMNQPVLSIANKGGPQLPSPLRPGVTLISSAKVETASGDTFKDILNSSVCGPQHLLRIRRQTTPTLTLPGAACNTDGSFTSGAEALVNLVEHATGDELTQLAQLLGNAISEVVDPLTAPTEPMNTSLFDDIDLGDWYQVIDHHYPTGLTDVVTAENFLNATSVPTDQQAIAHGAAGDILAQATAQLDLQPYITADTAPSTQNLTGTDISPSNEVAARCDYLVDQLEASTSTSHTNPHQECARLALQAQGVTSGAAPVLVVVVSQTEDPDSAESRKILNNYRANIVRTHLLRSNPVNPGMQNQRSLALITRQLEQSIAAAALDHATTEHNFGYIFIGGGSANSPYEFSDRFYSALGASTTTFARRLRSSWNAVGVTSQSHIVRGLMSLVASRAADFYHDRLVHHGLFDNMLSKTT</sequence>
<comment type="caution">
    <text evidence="1">The sequence shown here is derived from an EMBL/GenBank/DDBJ whole genome shotgun (WGS) entry which is preliminary data.</text>
</comment>
<dbReference type="EMBL" id="MDLC01000026">
    <property type="protein sequence ID" value="ODS23526.1"/>
    <property type="molecule type" value="Genomic_DNA"/>
</dbReference>
<accession>A0A1D2QPL6</accession>
<dbReference type="Proteomes" id="UP000242502">
    <property type="component" value="Unassembled WGS sequence"/>
</dbReference>
<protein>
    <submittedName>
        <fullName evidence="1">Uncharacterized protein</fullName>
    </submittedName>
</protein>
<reference evidence="1 2" key="1">
    <citation type="journal article" date="2016" name="Appl. Environ. Microbiol.">
        <title>Lack of Overt Genome Reduction in the Bryostatin-Producing Bryozoan Symbiont "Candidatus Endobugula sertula".</title>
        <authorList>
            <person name="Miller I.J."/>
            <person name="Vanee N."/>
            <person name="Fong S.S."/>
            <person name="Lim-Fong G.E."/>
            <person name="Kwan J.C."/>
        </authorList>
    </citation>
    <scope>NUCLEOTIDE SEQUENCE [LARGE SCALE GENOMIC DNA]</scope>
    <source>
        <strain evidence="1">AB1-4</strain>
    </source>
</reference>
<gene>
    <name evidence="1" type="ORF">AB835_08445</name>
</gene>
<name>A0A1D2QPL6_9GAMM</name>
<evidence type="ECO:0000313" key="1">
    <source>
        <dbReference type="EMBL" id="ODS23526.1"/>
    </source>
</evidence>